<evidence type="ECO:0000259" key="3">
    <source>
        <dbReference type="Pfam" id="PF08719"/>
    </source>
</evidence>
<name>A0A927M7P5_9ACTN</name>
<accession>A0A927M7P5</accession>
<feature type="domain" description="NADAR" evidence="3">
    <location>
        <begin position="321"/>
        <end position="441"/>
    </location>
</feature>
<evidence type="ECO:0000313" key="4">
    <source>
        <dbReference type="EMBL" id="MBE1489504.1"/>
    </source>
</evidence>
<evidence type="ECO:0000256" key="1">
    <source>
        <dbReference type="ARBA" id="ARBA00000022"/>
    </source>
</evidence>
<proteinExistence type="predicted"/>
<comment type="catalytic activity">
    <reaction evidence="1">
        <text>5-amino-6-(5-phospho-D-ribosylamino)uracil + H2O = 5,6-diaminouracil + D-ribose 5-phosphate</text>
        <dbReference type="Rhea" id="RHEA:55020"/>
        <dbReference type="ChEBI" id="CHEBI:15377"/>
        <dbReference type="ChEBI" id="CHEBI:46252"/>
        <dbReference type="ChEBI" id="CHEBI:58453"/>
        <dbReference type="ChEBI" id="CHEBI:78346"/>
    </reaction>
</comment>
<evidence type="ECO:0000256" key="2">
    <source>
        <dbReference type="ARBA" id="ARBA00000751"/>
    </source>
</evidence>
<gene>
    <name evidence="4" type="ORF">H4W31_005142</name>
</gene>
<dbReference type="AlphaFoldDB" id="A0A927M7P5"/>
<keyword evidence="5" id="KW-1185">Reference proteome</keyword>
<dbReference type="RefSeq" id="WP_192768973.1">
    <property type="nucleotide sequence ID" value="NZ_JADBEB010000001.1"/>
</dbReference>
<comment type="catalytic activity">
    <reaction evidence="2">
        <text>2,5-diamino-6-hydroxy-4-(5-phosphoribosylamino)-pyrimidine + H2O = 2,5,6-triamino-4-hydroxypyrimidine + D-ribose 5-phosphate</text>
        <dbReference type="Rhea" id="RHEA:23436"/>
        <dbReference type="ChEBI" id="CHEBI:15377"/>
        <dbReference type="ChEBI" id="CHEBI:58614"/>
        <dbReference type="ChEBI" id="CHEBI:78346"/>
        <dbReference type="ChEBI" id="CHEBI:137796"/>
    </reaction>
</comment>
<dbReference type="Proteomes" id="UP000649753">
    <property type="component" value="Unassembled WGS sequence"/>
</dbReference>
<comment type="caution">
    <text evidence="4">The sequence shown here is derived from an EMBL/GenBank/DDBJ whole genome shotgun (WGS) entry which is preliminary data.</text>
</comment>
<dbReference type="Gene3D" id="1.10.357.40">
    <property type="entry name" value="YbiA-like"/>
    <property type="match status" value="1"/>
</dbReference>
<dbReference type="InterPro" id="IPR012816">
    <property type="entry name" value="NADAR"/>
</dbReference>
<sequence length="446" mass="48371">MQDDIILGPDFLEKVLGAIQRLPDHAIALFTEWGSRTSHAARVASLVGANWVEAVDEYVPTQALVMPAQACLAFDEFVTHELGPEIEDDDALLAFIRASRIPAVVAVPNLVEHRDLPSVAGNESHGARRSVSWSRDTPASLLGPVLANMPILPYFSWATGRAYCLFRAAPPYGWKRIPARDLALGWAFDEEGLTATLDTATGLISGASVFDCISVDTVKRLLLTAVVLGLAAQDTSRGPRFSECRMTSEAEQALNTFAPGALRCFVAPSVLADLADDLRPAIDYAVRAGLSQALAPAPDRFTPTVMDSGEDEGNFLDIFHPAPVVFEGEVYPSVGHAYYAARIIEQALRVRIRAAPTAFHVRSLSGIGSHRENWADVKLPLMRRLHREKFRDPQLRAELIDTGDRVIVNGSPGGGGFWGASEGDGENQVGRLLMALRRTLRTRSGA</sequence>
<evidence type="ECO:0000313" key="5">
    <source>
        <dbReference type="Proteomes" id="UP000649753"/>
    </source>
</evidence>
<dbReference type="Pfam" id="PF08719">
    <property type="entry name" value="NADAR"/>
    <property type="match status" value="1"/>
</dbReference>
<dbReference type="EMBL" id="JADBEB010000001">
    <property type="protein sequence ID" value="MBE1489504.1"/>
    <property type="molecule type" value="Genomic_DNA"/>
</dbReference>
<dbReference type="SUPFAM" id="SSF143990">
    <property type="entry name" value="YbiA-like"/>
    <property type="match status" value="1"/>
</dbReference>
<dbReference type="InterPro" id="IPR037238">
    <property type="entry name" value="YbiA-like_sf"/>
</dbReference>
<dbReference type="CDD" id="cd15457">
    <property type="entry name" value="NADAR"/>
    <property type="match status" value="1"/>
</dbReference>
<protein>
    <submittedName>
        <fullName evidence="4">NAD-dependent protein-ADP-ribosyltransferase YbiA (DUF1768 family)</fullName>
    </submittedName>
</protein>
<organism evidence="4 5">
    <name type="scientific">Plantactinospora soyae</name>
    <dbReference type="NCBI Taxonomy" id="1544732"/>
    <lineage>
        <taxon>Bacteria</taxon>
        <taxon>Bacillati</taxon>
        <taxon>Actinomycetota</taxon>
        <taxon>Actinomycetes</taxon>
        <taxon>Micromonosporales</taxon>
        <taxon>Micromonosporaceae</taxon>
        <taxon>Plantactinospora</taxon>
    </lineage>
</organism>
<reference evidence="4" key="1">
    <citation type="submission" date="2020-10" db="EMBL/GenBank/DDBJ databases">
        <title>Sequencing the genomes of 1000 actinobacteria strains.</title>
        <authorList>
            <person name="Klenk H.-P."/>
        </authorList>
    </citation>
    <scope>NUCLEOTIDE SEQUENCE</scope>
    <source>
        <strain evidence="4">DSM 46832</strain>
    </source>
</reference>